<name>A0ABV0KP11_9CYAN</name>
<accession>A0ABV0KP11</accession>
<gene>
    <name evidence="2" type="ORF">NDI38_21335</name>
</gene>
<proteinExistence type="predicted"/>
<reference evidence="2 3" key="1">
    <citation type="submission" date="2022-04" db="EMBL/GenBank/DDBJ databases">
        <title>Positive selection, recombination, and allopatry shape intraspecific diversity of widespread and dominant cyanobacteria.</title>
        <authorList>
            <person name="Wei J."/>
            <person name="Shu W."/>
            <person name="Hu C."/>
        </authorList>
    </citation>
    <scope>NUCLEOTIDE SEQUENCE [LARGE SCALE GENOMIC DNA]</scope>
    <source>
        <strain evidence="2 3">AS-A4</strain>
    </source>
</reference>
<evidence type="ECO:0000259" key="1">
    <source>
        <dbReference type="Pfam" id="PF14065"/>
    </source>
</evidence>
<feature type="domain" description="Pvc16 N-terminal" evidence="1">
    <location>
        <begin position="6"/>
        <end position="152"/>
    </location>
</feature>
<dbReference type="InterPro" id="IPR025351">
    <property type="entry name" value="Pvc16_N"/>
</dbReference>
<dbReference type="Pfam" id="PF14065">
    <property type="entry name" value="Pvc16_N"/>
    <property type="match status" value="1"/>
</dbReference>
<dbReference type="EMBL" id="JAMPLM010000024">
    <property type="protein sequence ID" value="MEP1060981.1"/>
    <property type="molecule type" value="Genomic_DNA"/>
</dbReference>
<evidence type="ECO:0000313" key="3">
    <source>
        <dbReference type="Proteomes" id="UP001476950"/>
    </source>
</evidence>
<dbReference type="RefSeq" id="WP_190446677.1">
    <property type="nucleotide sequence ID" value="NZ_JAMPLM010000024.1"/>
</dbReference>
<dbReference type="Proteomes" id="UP001476950">
    <property type="component" value="Unassembled WGS sequence"/>
</dbReference>
<organism evidence="2 3">
    <name type="scientific">Stenomitos frigidus AS-A4</name>
    <dbReference type="NCBI Taxonomy" id="2933935"/>
    <lineage>
        <taxon>Bacteria</taxon>
        <taxon>Bacillati</taxon>
        <taxon>Cyanobacteriota</taxon>
        <taxon>Cyanophyceae</taxon>
        <taxon>Leptolyngbyales</taxon>
        <taxon>Leptolyngbyaceae</taxon>
        <taxon>Stenomitos</taxon>
    </lineage>
</organism>
<sequence>MISAASQTLARLLAQGLAQISQEQISFEHPQLWRRDEPGLNLYCYHVQHTERLSRSDCRWFDLTFLVGVTHYTRLGEQSLFSEVLSVLSHDQQLPDAIVDHTLRGYGALQMRVFTQAPAENVVFWTVLRAPLQLALHVTLTVPQPLANQSVPVPKGLTLSQNM</sequence>
<keyword evidence="3" id="KW-1185">Reference proteome</keyword>
<protein>
    <submittedName>
        <fullName evidence="2">DUF4255 domain-containing protein</fullName>
    </submittedName>
</protein>
<comment type="caution">
    <text evidence="2">The sequence shown here is derived from an EMBL/GenBank/DDBJ whole genome shotgun (WGS) entry which is preliminary data.</text>
</comment>
<evidence type="ECO:0000313" key="2">
    <source>
        <dbReference type="EMBL" id="MEP1060981.1"/>
    </source>
</evidence>